<organism evidence="3 4">
    <name type="scientific">Varanus komodoensis</name>
    <name type="common">Komodo dragon</name>
    <dbReference type="NCBI Taxonomy" id="61221"/>
    <lineage>
        <taxon>Eukaryota</taxon>
        <taxon>Metazoa</taxon>
        <taxon>Chordata</taxon>
        <taxon>Craniata</taxon>
        <taxon>Vertebrata</taxon>
        <taxon>Euteleostomi</taxon>
        <taxon>Lepidosauria</taxon>
        <taxon>Squamata</taxon>
        <taxon>Bifurcata</taxon>
        <taxon>Unidentata</taxon>
        <taxon>Episquamata</taxon>
        <taxon>Toxicofera</taxon>
        <taxon>Anguimorpha</taxon>
        <taxon>Paleoanguimorpha</taxon>
        <taxon>Varanoidea</taxon>
        <taxon>Varanidae</taxon>
        <taxon>Varanus</taxon>
    </lineage>
</organism>
<name>A0A8D2J3Z5_VARKO</name>
<dbReference type="SMART" id="SM00406">
    <property type="entry name" value="IGv"/>
    <property type="match status" value="1"/>
</dbReference>
<reference evidence="3" key="2">
    <citation type="submission" date="2025-09" db="UniProtKB">
        <authorList>
            <consortium name="Ensembl"/>
        </authorList>
    </citation>
    <scope>IDENTIFICATION</scope>
</reference>
<dbReference type="Gene3D" id="2.60.40.10">
    <property type="entry name" value="Immunoglobulins"/>
    <property type="match status" value="1"/>
</dbReference>
<dbReference type="SMART" id="SM00409">
    <property type="entry name" value="IG"/>
    <property type="match status" value="1"/>
</dbReference>
<reference evidence="3" key="1">
    <citation type="submission" date="2025-08" db="UniProtKB">
        <authorList>
            <consortium name="Ensembl"/>
        </authorList>
    </citation>
    <scope>IDENTIFICATION</scope>
</reference>
<evidence type="ECO:0000313" key="4">
    <source>
        <dbReference type="Proteomes" id="UP000694545"/>
    </source>
</evidence>
<evidence type="ECO:0000256" key="1">
    <source>
        <dbReference type="SAM" id="SignalP"/>
    </source>
</evidence>
<evidence type="ECO:0000259" key="2">
    <source>
        <dbReference type="PROSITE" id="PS50835"/>
    </source>
</evidence>
<dbReference type="InterPro" id="IPR007110">
    <property type="entry name" value="Ig-like_dom"/>
</dbReference>
<dbReference type="InterPro" id="IPR036179">
    <property type="entry name" value="Ig-like_dom_sf"/>
</dbReference>
<dbReference type="Proteomes" id="UP000694545">
    <property type="component" value="Unplaced"/>
</dbReference>
<feature type="chain" id="PRO_5034862958" description="Ig-like domain-containing protein" evidence="1">
    <location>
        <begin position="25"/>
        <end position="134"/>
    </location>
</feature>
<dbReference type="InterPro" id="IPR003599">
    <property type="entry name" value="Ig_sub"/>
</dbReference>
<feature type="signal peptide" evidence="1">
    <location>
        <begin position="1"/>
        <end position="24"/>
    </location>
</feature>
<dbReference type="PANTHER" id="PTHR23267">
    <property type="entry name" value="IMMUNOGLOBULIN LIGHT CHAIN"/>
    <property type="match status" value="1"/>
</dbReference>
<accession>A0A8D2J3Z5</accession>
<dbReference type="Pfam" id="PF07686">
    <property type="entry name" value="V-set"/>
    <property type="match status" value="1"/>
</dbReference>
<dbReference type="PROSITE" id="PS50835">
    <property type="entry name" value="IG_LIKE"/>
    <property type="match status" value="1"/>
</dbReference>
<evidence type="ECO:0000313" key="3">
    <source>
        <dbReference type="Ensembl" id="ENSVKKP00000007082.1"/>
    </source>
</evidence>
<dbReference type="InterPro" id="IPR013106">
    <property type="entry name" value="Ig_V-set"/>
</dbReference>
<dbReference type="AlphaFoldDB" id="A0A8D2J3Z5"/>
<keyword evidence="4" id="KW-1185">Reference proteome</keyword>
<dbReference type="InterPro" id="IPR050150">
    <property type="entry name" value="IgV_Light_Chain"/>
</dbReference>
<dbReference type="InterPro" id="IPR013783">
    <property type="entry name" value="Ig-like_fold"/>
</dbReference>
<sequence length="134" mass="14251">MTCTPWYLLMLHVLLGALANFVLTQPRSVSASMGEMVQISCTRSSGNIGGHGTSWYQQKPNSAPVLLIYDSSTRPSDVPARFSGSKSGNVMSLTITGVQLEDEAVYYCSLNPGGSWSLSSGEMLSALEGFVPAP</sequence>
<dbReference type="SUPFAM" id="SSF48726">
    <property type="entry name" value="Immunoglobulin"/>
    <property type="match status" value="1"/>
</dbReference>
<protein>
    <recommendedName>
        <fullName evidence="2">Ig-like domain-containing protein</fullName>
    </recommendedName>
</protein>
<feature type="domain" description="Ig-like" evidence="2">
    <location>
        <begin position="5"/>
        <end position="125"/>
    </location>
</feature>
<keyword evidence="1" id="KW-0732">Signal</keyword>
<dbReference type="Ensembl" id="ENSVKKT00000007266.1">
    <property type="protein sequence ID" value="ENSVKKP00000007082.1"/>
    <property type="gene ID" value="ENSVKKG00000005111.1"/>
</dbReference>
<proteinExistence type="predicted"/>